<protein>
    <recommendedName>
        <fullName evidence="4">Signal recognition particle subunit SRP72</fullName>
    </recommendedName>
</protein>
<organism evidence="12">
    <name type="scientific">Melampsora larici-populina (strain 98AG31 / pathotype 3-4-7)</name>
    <name type="common">Poplar leaf rust fungus</name>
    <dbReference type="NCBI Taxonomy" id="747676"/>
    <lineage>
        <taxon>Eukaryota</taxon>
        <taxon>Fungi</taxon>
        <taxon>Dikarya</taxon>
        <taxon>Basidiomycota</taxon>
        <taxon>Pucciniomycotina</taxon>
        <taxon>Pucciniomycetes</taxon>
        <taxon>Pucciniales</taxon>
        <taxon>Melampsoraceae</taxon>
        <taxon>Melampsora</taxon>
    </lineage>
</organism>
<dbReference type="PANTHER" id="PTHR14094">
    <property type="entry name" value="SIGNAL RECOGNITION PARTICLE 72"/>
    <property type="match status" value="1"/>
</dbReference>
<comment type="subcellular location">
    <subcellularLocation>
        <location evidence="2">Cytoplasm</location>
    </subcellularLocation>
    <subcellularLocation>
        <location evidence="1">Endoplasmic reticulum</location>
    </subcellularLocation>
</comment>
<dbReference type="GeneID" id="18936693"/>
<evidence type="ECO:0000256" key="4">
    <source>
        <dbReference type="ARBA" id="ARBA00018350"/>
    </source>
</evidence>
<evidence type="ECO:0000256" key="9">
    <source>
        <dbReference type="SAM" id="MobiDB-lite"/>
    </source>
</evidence>
<reference evidence="12" key="1">
    <citation type="journal article" date="2011" name="Proc. Natl. Acad. Sci. U.S.A.">
        <title>Obligate biotrophy features unraveled by the genomic analysis of rust fungi.</title>
        <authorList>
            <person name="Duplessis S."/>
            <person name="Cuomo C.A."/>
            <person name="Lin Y.-C."/>
            <person name="Aerts A."/>
            <person name="Tisserant E."/>
            <person name="Veneault-Fourrey C."/>
            <person name="Joly D.L."/>
            <person name="Hacquard S."/>
            <person name="Amselem J."/>
            <person name="Cantarel B.L."/>
            <person name="Chiu R."/>
            <person name="Coutinho P.M."/>
            <person name="Feau N."/>
            <person name="Field M."/>
            <person name="Frey P."/>
            <person name="Gelhaye E."/>
            <person name="Goldberg J."/>
            <person name="Grabherr M.G."/>
            <person name="Kodira C.D."/>
            <person name="Kohler A."/>
            <person name="Kuees U."/>
            <person name="Lindquist E.A."/>
            <person name="Lucas S.M."/>
            <person name="Mago R."/>
            <person name="Mauceli E."/>
            <person name="Morin E."/>
            <person name="Murat C."/>
            <person name="Pangilinan J.L."/>
            <person name="Park R."/>
            <person name="Pearson M."/>
            <person name="Quesneville H."/>
            <person name="Rouhier N."/>
            <person name="Sakthikumar S."/>
            <person name="Salamov A.A."/>
            <person name="Schmutz J."/>
            <person name="Selles B."/>
            <person name="Shapiro H."/>
            <person name="Tanguay P."/>
            <person name="Tuskan G.A."/>
            <person name="Henrissat B."/>
            <person name="Van de Peer Y."/>
            <person name="Rouze P."/>
            <person name="Ellis J.G."/>
            <person name="Dodds P.N."/>
            <person name="Schein J.E."/>
            <person name="Zhong S."/>
            <person name="Hamelin R.C."/>
            <person name="Grigoriev I.V."/>
            <person name="Szabo L.J."/>
            <person name="Martin F."/>
        </authorList>
    </citation>
    <scope>NUCLEOTIDE SEQUENCE [LARGE SCALE GENOMIC DNA]</scope>
    <source>
        <strain evidence="12">98AG31 / pathotype 3-4-7</strain>
    </source>
</reference>
<evidence type="ECO:0000256" key="3">
    <source>
        <dbReference type="ARBA" id="ARBA00007676"/>
    </source>
</evidence>
<sequence length="225" mass="25684">MRLVQCYCLYKTSDITGAWNLLSNIDEELDPSGKRIKTLLEAQILSRLERYEEAKDHYEDLLVDSDPTHPEYQDLTVNLANVRRRLQFETIAAPSLLTSIDLDRLESTPVTSSFFQSHPDFQPTKPIKATGVAIPNQPAKPPSTPKMKKPLDPSRPAPDPERWLPRKKRSDYCPPQRQHTKEVSVPKTRKPKEKSGNTQGSMNEPERNSSVKLDKGTKGKRRVKR</sequence>
<feature type="compositionally biased region" description="Basic and acidic residues" evidence="9">
    <location>
        <begin position="204"/>
        <end position="217"/>
    </location>
</feature>
<evidence type="ECO:0000256" key="1">
    <source>
        <dbReference type="ARBA" id="ARBA00004240"/>
    </source>
</evidence>
<dbReference type="eggNOG" id="KOG2376">
    <property type="taxonomic scope" value="Eukaryota"/>
</dbReference>
<dbReference type="AlphaFoldDB" id="F4S5B4"/>
<dbReference type="GO" id="GO:0008312">
    <property type="term" value="F:7S RNA binding"/>
    <property type="evidence" value="ECO:0007669"/>
    <property type="project" value="InterPro"/>
</dbReference>
<dbReference type="STRING" id="747676.F4S5B4"/>
<dbReference type="HOGENOM" id="CLU_1230186_0_0_1"/>
<evidence type="ECO:0000313" key="11">
    <source>
        <dbReference type="EMBL" id="EGG00137.1"/>
    </source>
</evidence>
<accession>F4S5B4</accession>
<dbReference type="EMBL" id="GL883150">
    <property type="protein sequence ID" value="EGG00137.1"/>
    <property type="molecule type" value="Genomic_DNA"/>
</dbReference>
<keyword evidence="7" id="KW-0733">Signal recognition particle</keyword>
<name>F4S5B4_MELLP</name>
<comment type="similarity">
    <text evidence="3">Belongs to the SRP72 family.</text>
</comment>
<dbReference type="OrthoDB" id="2502068at2759"/>
<evidence type="ECO:0000256" key="2">
    <source>
        <dbReference type="ARBA" id="ARBA00004496"/>
    </source>
</evidence>
<dbReference type="PANTHER" id="PTHR14094:SF9">
    <property type="entry name" value="SIGNAL RECOGNITION PARTICLE SUBUNIT SRP72"/>
    <property type="match status" value="1"/>
</dbReference>
<dbReference type="VEuPathDB" id="FungiDB:MELLADRAFT_93804"/>
<evidence type="ECO:0000313" key="12">
    <source>
        <dbReference type="Proteomes" id="UP000001072"/>
    </source>
</evidence>
<keyword evidence="8" id="KW-0687">Ribonucleoprotein</keyword>
<dbReference type="InterPro" id="IPR013699">
    <property type="entry name" value="Signal_recog_part_SRP72_RNA-bd"/>
</dbReference>
<keyword evidence="6" id="KW-0256">Endoplasmic reticulum</keyword>
<feature type="domain" description="Signal recognition particle SRP72 subunit RNA-binding" evidence="10">
    <location>
        <begin position="147"/>
        <end position="172"/>
    </location>
</feature>
<dbReference type="GO" id="GO:0005786">
    <property type="term" value="C:signal recognition particle, endoplasmic reticulum targeting"/>
    <property type="evidence" value="ECO:0007669"/>
    <property type="project" value="UniProtKB-KW"/>
</dbReference>
<keyword evidence="5" id="KW-0963">Cytoplasm</keyword>
<evidence type="ECO:0000256" key="5">
    <source>
        <dbReference type="ARBA" id="ARBA00022490"/>
    </source>
</evidence>
<dbReference type="InterPro" id="IPR026270">
    <property type="entry name" value="SRP72"/>
</dbReference>
<gene>
    <name evidence="11" type="ORF">MELLADRAFT_93804</name>
</gene>
<dbReference type="RefSeq" id="XP_007416540.1">
    <property type="nucleotide sequence ID" value="XM_007416478.1"/>
</dbReference>
<dbReference type="InterPro" id="IPR011990">
    <property type="entry name" value="TPR-like_helical_dom_sf"/>
</dbReference>
<dbReference type="GO" id="GO:0043022">
    <property type="term" value="F:ribosome binding"/>
    <property type="evidence" value="ECO:0007669"/>
    <property type="project" value="TreeGrafter"/>
</dbReference>
<dbReference type="Proteomes" id="UP000001072">
    <property type="component" value="Unassembled WGS sequence"/>
</dbReference>
<dbReference type="GO" id="GO:0005783">
    <property type="term" value="C:endoplasmic reticulum"/>
    <property type="evidence" value="ECO:0007669"/>
    <property type="project" value="UniProtKB-SubCell"/>
</dbReference>
<evidence type="ECO:0000259" key="10">
    <source>
        <dbReference type="Pfam" id="PF08492"/>
    </source>
</evidence>
<dbReference type="GO" id="GO:0006614">
    <property type="term" value="P:SRP-dependent cotranslational protein targeting to membrane"/>
    <property type="evidence" value="ECO:0007669"/>
    <property type="project" value="InterPro"/>
</dbReference>
<evidence type="ECO:0000256" key="7">
    <source>
        <dbReference type="ARBA" id="ARBA00023135"/>
    </source>
</evidence>
<keyword evidence="12" id="KW-1185">Reference proteome</keyword>
<proteinExistence type="inferred from homology"/>
<dbReference type="Gene3D" id="1.25.40.10">
    <property type="entry name" value="Tetratricopeptide repeat domain"/>
    <property type="match status" value="1"/>
</dbReference>
<dbReference type="KEGG" id="mlr:MELLADRAFT_93804"/>
<feature type="region of interest" description="Disordered" evidence="9">
    <location>
        <begin position="112"/>
        <end position="225"/>
    </location>
</feature>
<dbReference type="SUPFAM" id="SSF48452">
    <property type="entry name" value="TPR-like"/>
    <property type="match status" value="1"/>
</dbReference>
<dbReference type="Pfam" id="PF08492">
    <property type="entry name" value="SRP72"/>
    <property type="match status" value="1"/>
</dbReference>
<evidence type="ECO:0000256" key="6">
    <source>
        <dbReference type="ARBA" id="ARBA00022824"/>
    </source>
</evidence>
<dbReference type="InParanoid" id="F4S5B4"/>
<evidence type="ECO:0000256" key="8">
    <source>
        <dbReference type="ARBA" id="ARBA00023274"/>
    </source>
</evidence>